<evidence type="ECO:0000313" key="2">
    <source>
        <dbReference type="Proteomes" id="UP000184603"/>
    </source>
</evidence>
<organism evidence="1 2">
    <name type="scientific">Desulfopila aestuarii DSM 18488</name>
    <dbReference type="NCBI Taxonomy" id="1121416"/>
    <lineage>
        <taxon>Bacteria</taxon>
        <taxon>Pseudomonadati</taxon>
        <taxon>Thermodesulfobacteriota</taxon>
        <taxon>Desulfobulbia</taxon>
        <taxon>Desulfobulbales</taxon>
        <taxon>Desulfocapsaceae</taxon>
        <taxon>Desulfopila</taxon>
    </lineage>
</organism>
<gene>
    <name evidence="1" type="ORF">SAMN02745220_00875</name>
</gene>
<dbReference type="AlphaFoldDB" id="A0A1M7Y065"/>
<keyword evidence="2" id="KW-1185">Reference proteome</keyword>
<accession>A0A1M7Y065</accession>
<name>A0A1M7Y065_9BACT</name>
<sequence length="194" mass="21420">MRFAGNAEWGKLSDYIDSYPWLATAFMGTKVLPEYLAGEREYGLLRLLCNVEEVPPSIIAKLISLGARDLVGRAYLERLLAGVEKGGESTEEQMSGADSPIVAAMVLATTQDPVEVIERMQRVLEQGVQDEDADRRALAERCIGRSQIFYDLQQLLYEHDRIDLLLACLGSKQVLEQMAAGDILSLADVEKALG</sequence>
<dbReference type="Proteomes" id="UP000184603">
    <property type="component" value="Unassembled WGS sequence"/>
</dbReference>
<evidence type="ECO:0000313" key="1">
    <source>
        <dbReference type="EMBL" id="SHO44785.1"/>
    </source>
</evidence>
<proteinExistence type="predicted"/>
<protein>
    <submittedName>
        <fullName evidence="1">Uncharacterized protein</fullName>
    </submittedName>
</protein>
<reference evidence="1 2" key="1">
    <citation type="submission" date="2016-12" db="EMBL/GenBank/DDBJ databases">
        <authorList>
            <person name="Song W.-J."/>
            <person name="Kurnit D.M."/>
        </authorList>
    </citation>
    <scope>NUCLEOTIDE SEQUENCE [LARGE SCALE GENOMIC DNA]</scope>
    <source>
        <strain evidence="1 2">DSM 18488</strain>
    </source>
</reference>
<dbReference type="EMBL" id="FRFE01000003">
    <property type="protein sequence ID" value="SHO44785.1"/>
    <property type="molecule type" value="Genomic_DNA"/>
</dbReference>